<proteinExistence type="inferred from homology"/>
<evidence type="ECO:0000313" key="5">
    <source>
        <dbReference type="EMBL" id="SHJ94431.1"/>
    </source>
</evidence>
<dbReference type="PANTHER" id="PTHR30036:SF7">
    <property type="entry name" value="ABC TRANSPORTER PERIPLASMIC-BINDING PROTEIN YPHF"/>
    <property type="match status" value="1"/>
</dbReference>
<evidence type="ECO:0000259" key="4">
    <source>
        <dbReference type="Pfam" id="PF13407"/>
    </source>
</evidence>
<evidence type="ECO:0000313" key="6">
    <source>
        <dbReference type="Proteomes" id="UP000242497"/>
    </source>
</evidence>
<dbReference type="STRING" id="1123349.SAMN02744037_01256"/>
<evidence type="ECO:0000256" key="1">
    <source>
        <dbReference type="ARBA" id="ARBA00004196"/>
    </source>
</evidence>
<feature type="transmembrane region" description="Helical" evidence="3">
    <location>
        <begin position="6"/>
        <end position="25"/>
    </location>
</feature>
<keyword evidence="3" id="KW-0812">Transmembrane</keyword>
<comment type="subcellular location">
    <subcellularLocation>
        <location evidence="1">Cell envelope</location>
    </subcellularLocation>
</comment>
<reference evidence="6" key="1">
    <citation type="submission" date="2016-11" db="EMBL/GenBank/DDBJ databases">
        <authorList>
            <person name="Varghese N."/>
            <person name="Submissions S."/>
        </authorList>
    </citation>
    <scope>NUCLEOTIDE SEQUENCE [LARGE SCALE GENOMIC DNA]</scope>
    <source>
        <strain evidence="6">DSM 15518</strain>
    </source>
</reference>
<dbReference type="SUPFAM" id="SSF53822">
    <property type="entry name" value="Periplasmic binding protein-like I"/>
    <property type="match status" value="1"/>
</dbReference>
<dbReference type="Gene3D" id="3.40.50.2300">
    <property type="match status" value="2"/>
</dbReference>
<name>A0A1M6NFA2_9FIRM</name>
<dbReference type="InterPro" id="IPR028082">
    <property type="entry name" value="Peripla_BP_I"/>
</dbReference>
<protein>
    <submittedName>
        <fullName evidence="5">Monosaccharide ABC transporter substrate-binding protein, CUT2 family</fullName>
    </submittedName>
</protein>
<evidence type="ECO:0000256" key="3">
    <source>
        <dbReference type="SAM" id="Phobius"/>
    </source>
</evidence>
<comment type="similarity">
    <text evidence="2">Belongs to the bacterial solute-binding protein 2 family.</text>
</comment>
<dbReference type="InterPro" id="IPR050555">
    <property type="entry name" value="Bact_Solute-Bind_Prot2"/>
</dbReference>
<dbReference type="AlphaFoldDB" id="A0A1M6NFA2"/>
<dbReference type="RefSeq" id="WP_072888302.1">
    <property type="nucleotide sequence ID" value="NZ_FRAE01000022.1"/>
</dbReference>
<evidence type="ECO:0000256" key="2">
    <source>
        <dbReference type="ARBA" id="ARBA00007639"/>
    </source>
</evidence>
<keyword evidence="3" id="KW-0472">Membrane</keyword>
<dbReference type="GO" id="GO:0030288">
    <property type="term" value="C:outer membrane-bounded periplasmic space"/>
    <property type="evidence" value="ECO:0007669"/>
    <property type="project" value="TreeGrafter"/>
</dbReference>
<organism evidence="5 6">
    <name type="scientific">Tepidibacter formicigenes DSM 15518</name>
    <dbReference type="NCBI Taxonomy" id="1123349"/>
    <lineage>
        <taxon>Bacteria</taxon>
        <taxon>Bacillati</taxon>
        <taxon>Bacillota</taxon>
        <taxon>Clostridia</taxon>
        <taxon>Peptostreptococcales</taxon>
        <taxon>Peptostreptococcaceae</taxon>
        <taxon>Tepidibacter</taxon>
    </lineage>
</organism>
<dbReference type="OrthoDB" id="569491at2"/>
<dbReference type="EMBL" id="FRAE01000022">
    <property type="protein sequence ID" value="SHJ94431.1"/>
    <property type="molecule type" value="Genomic_DNA"/>
</dbReference>
<dbReference type="PANTHER" id="PTHR30036">
    <property type="entry name" value="D-XYLOSE-BINDING PERIPLASMIC PROTEIN"/>
    <property type="match status" value="1"/>
</dbReference>
<keyword evidence="6" id="KW-1185">Reference proteome</keyword>
<keyword evidence="3" id="KW-1133">Transmembrane helix</keyword>
<dbReference type="GO" id="GO:0030246">
    <property type="term" value="F:carbohydrate binding"/>
    <property type="evidence" value="ECO:0007669"/>
    <property type="project" value="TreeGrafter"/>
</dbReference>
<dbReference type="InterPro" id="IPR025997">
    <property type="entry name" value="SBP_2_dom"/>
</dbReference>
<sequence>MKKYIVILTIFMIVITIFLNPRSMLKKNQNQYYIKTGKYHFALILKQEDSYWTRVEEGARDAAKELGVTITVLKNEYFDKSTHLDFIDRELESNVDGIISYSLNEESYKNLIDKCIKKGVQFVTVEEDTPKSKRNAYIGTNSYYIGNLLANRLLESIDYRGNIGVIMENKEDGLKLIGIHDEIIKNKNVSIVDTSYIDSKGINTYEVIKNMIIKNRDLKGLICTDGYATSTAGKVLVRLNKVGKIKIVGMDDLEETLRFIKIGVIEGSLVRNPYDIGYKAVKAMYKIKKNEFVEDTIFTNLKYVNKETLNEE</sequence>
<gene>
    <name evidence="5" type="ORF">SAMN02744037_01256</name>
</gene>
<accession>A0A1M6NFA2</accession>
<dbReference type="Pfam" id="PF13407">
    <property type="entry name" value="Peripla_BP_4"/>
    <property type="match status" value="1"/>
</dbReference>
<feature type="domain" description="Periplasmic binding protein" evidence="4">
    <location>
        <begin position="42"/>
        <end position="289"/>
    </location>
</feature>
<dbReference type="Proteomes" id="UP000242497">
    <property type="component" value="Unassembled WGS sequence"/>
</dbReference>